<evidence type="ECO:0000313" key="1">
    <source>
        <dbReference type="EMBL" id="KAK4500609.1"/>
    </source>
</evidence>
<accession>A0ABR0EGV9</accession>
<proteinExistence type="predicted"/>
<reference evidence="1 2" key="1">
    <citation type="journal article" date="2023" name="G3 (Bethesda)">
        <title>A chromosome-level genome assembly of Zasmidium syzygii isolated from banana leaves.</title>
        <authorList>
            <person name="van Westerhoven A.C."/>
            <person name="Mehrabi R."/>
            <person name="Talebi R."/>
            <person name="Steentjes M.B.F."/>
            <person name="Corcolon B."/>
            <person name="Chong P.A."/>
            <person name="Kema G.H.J."/>
            <person name="Seidl M.F."/>
        </authorList>
    </citation>
    <scope>NUCLEOTIDE SEQUENCE [LARGE SCALE GENOMIC DNA]</scope>
    <source>
        <strain evidence="1 2">P124</strain>
    </source>
</reference>
<protein>
    <submittedName>
        <fullName evidence="1">Uncharacterized protein</fullName>
    </submittedName>
</protein>
<evidence type="ECO:0000313" key="2">
    <source>
        <dbReference type="Proteomes" id="UP001305779"/>
    </source>
</evidence>
<sequence>MMDPKNPCQGFCCSRWIEQQQSNIHLINHPSPLQNSDLSFPIHQILSFDQFSGISRNNYHSVLALPVRLVSRFFTLDAFAKYIVIMCEGDVHLTEHREGRLRKGRKVDVSEVGQKTAVSRYPKPEHRSGVRKLRSHPKHKATLKNLRSRAQRIMAKLANMVEFEIADTGGSYGRAIPIEGPLPLNYNPMFASGCRTKIRLSSKLVNDLTASRTTNPGNYRRNGFHLAKTILHELSHALGYAVDGLRFPEAYYKNEPYAERGAQMEQQVFGGMLREQIFRFTTCGNSIYDAEGRLPYRTQRFVVLEKWPSAVTAYEYETNRLPLGSRKKAEPYAEVSLVSEEFIARLFTNRFWEVDVPRFGHGPIRSSGQAWWISKLHGSGKETLRVMCNAIGEHTLKYRRRLLDAGRRQSVGTAEDWVDSLEGGCQIFSQL</sequence>
<dbReference type="EMBL" id="JAXOVC010000006">
    <property type="protein sequence ID" value="KAK4500609.1"/>
    <property type="molecule type" value="Genomic_DNA"/>
</dbReference>
<organism evidence="1 2">
    <name type="scientific">Zasmidium cellare</name>
    <name type="common">Wine cellar mold</name>
    <name type="synonym">Racodium cellare</name>
    <dbReference type="NCBI Taxonomy" id="395010"/>
    <lineage>
        <taxon>Eukaryota</taxon>
        <taxon>Fungi</taxon>
        <taxon>Dikarya</taxon>
        <taxon>Ascomycota</taxon>
        <taxon>Pezizomycotina</taxon>
        <taxon>Dothideomycetes</taxon>
        <taxon>Dothideomycetidae</taxon>
        <taxon>Mycosphaerellales</taxon>
        <taxon>Mycosphaerellaceae</taxon>
        <taxon>Zasmidium</taxon>
    </lineage>
</organism>
<gene>
    <name evidence="1" type="ORF">PRZ48_008798</name>
</gene>
<dbReference type="Proteomes" id="UP001305779">
    <property type="component" value="Unassembled WGS sequence"/>
</dbReference>
<comment type="caution">
    <text evidence="1">The sequence shown here is derived from an EMBL/GenBank/DDBJ whole genome shotgun (WGS) entry which is preliminary data.</text>
</comment>
<name>A0ABR0EGV9_ZASCE</name>
<keyword evidence="2" id="KW-1185">Reference proteome</keyword>